<comment type="caution">
    <text evidence="5">The sequence shown here is derived from an EMBL/GenBank/DDBJ whole genome shotgun (WGS) entry which is preliminary data.</text>
</comment>
<dbReference type="AlphaFoldDB" id="A0A8B2ND49"/>
<organism evidence="5 6">
    <name type="scientific">Acuticoccus sediminis</name>
    <dbReference type="NCBI Taxonomy" id="2184697"/>
    <lineage>
        <taxon>Bacteria</taxon>
        <taxon>Pseudomonadati</taxon>
        <taxon>Pseudomonadota</taxon>
        <taxon>Alphaproteobacteria</taxon>
        <taxon>Hyphomicrobiales</taxon>
        <taxon>Amorphaceae</taxon>
        <taxon>Acuticoccus</taxon>
    </lineage>
</organism>
<dbReference type="PROSITE" id="PS00041">
    <property type="entry name" value="HTH_ARAC_FAMILY_1"/>
    <property type="match status" value="1"/>
</dbReference>
<evidence type="ECO:0000256" key="3">
    <source>
        <dbReference type="ARBA" id="ARBA00023163"/>
    </source>
</evidence>
<evidence type="ECO:0000256" key="1">
    <source>
        <dbReference type="ARBA" id="ARBA00023015"/>
    </source>
</evidence>
<sequence length="186" mass="19703">MGWLAAAGHEFHHRRSGPITSGYSRLCLEDALIHSTALALLNQAASGAPELYAEAAAAFLAAHLVACDGGGSGVVTPLAARRMEQVIDYMRTHIGEAVRLADLASVAGVSLFYFSRAFKAATGTPPVAYLTSMRMRLAQELLTGSELSISQIASRCGYLSTSSFSSAVQKRFGASPLALRGRSRRQ</sequence>
<dbReference type="InterPro" id="IPR050204">
    <property type="entry name" value="AraC_XylS_family_regulators"/>
</dbReference>
<dbReference type="SUPFAM" id="SSF46689">
    <property type="entry name" value="Homeodomain-like"/>
    <property type="match status" value="2"/>
</dbReference>
<gene>
    <name evidence="5" type="ORF">DLJ53_32590</name>
</gene>
<keyword evidence="2" id="KW-0238">DNA-binding</keyword>
<evidence type="ECO:0000313" key="6">
    <source>
        <dbReference type="Proteomes" id="UP000249590"/>
    </source>
</evidence>
<accession>A0A8B2ND49</accession>
<proteinExistence type="predicted"/>
<evidence type="ECO:0000259" key="4">
    <source>
        <dbReference type="PROSITE" id="PS01124"/>
    </source>
</evidence>
<dbReference type="PROSITE" id="PS01124">
    <property type="entry name" value="HTH_ARAC_FAMILY_2"/>
    <property type="match status" value="1"/>
</dbReference>
<dbReference type="InterPro" id="IPR018060">
    <property type="entry name" value="HTH_AraC"/>
</dbReference>
<evidence type="ECO:0000313" key="5">
    <source>
        <dbReference type="EMBL" id="RAH96389.1"/>
    </source>
</evidence>
<keyword evidence="3" id="KW-0804">Transcription</keyword>
<dbReference type="InterPro" id="IPR018062">
    <property type="entry name" value="HTH_AraC-typ_CS"/>
</dbReference>
<dbReference type="SMART" id="SM00342">
    <property type="entry name" value="HTH_ARAC"/>
    <property type="match status" value="1"/>
</dbReference>
<evidence type="ECO:0000256" key="2">
    <source>
        <dbReference type="ARBA" id="ARBA00023125"/>
    </source>
</evidence>
<dbReference type="Proteomes" id="UP000249590">
    <property type="component" value="Unassembled WGS sequence"/>
</dbReference>
<feature type="domain" description="HTH araC/xylS-type" evidence="4">
    <location>
        <begin position="84"/>
        <end position="182"/>
    </location>
</feature>
<dbReference type="GO" id="GO:0043565">
    <property type="term" value="F:sequence-specific DNA binding"/>
    <property type="evidence" value="ECO:0007669"/>
    <property type="project" value="InterPro"/>
</dbReference>
<protein>
    <recommendedName>
        <fullName evidence="4">HTH araC/xylS-type domain-containing protein</fullName>
    </recommendedName>
</protein>
<dbReference type="Gene3D" id="1.10.10.60">
    <property type="entry name" value="Homeodomain-like"/>
    <property type="match status" value="2"/>
</dbReference>
<name>A0A8B2ND49_9HYPH</name>
<dbReference type="PANTHER" id="PTHR46796">
    <property type="entry name" value="HTH-TYPE TRANSCRIPTIONAL ACTIVATOR RHAS-RELATED"/>
    <property type="match status" value="1"/>
</dbReference>
<keyword evidence="6" id="KW-1185">Reference proteome</keyword>
<reference evidence="5 6" key="1">
    <citation type="submission" date="2018-05" db="EMBL/GenBank/DDBJ databases">
        <title>Acuticoccus sediminis sp. nov., isolated from deep-sea sediment of Indian Ocean.</title>
        <authorList>
            <person name="Liu X."/>
            <person name="Lai Q."/>
            <person name="Du Y."/>
            <person name="Sun F."/>
            <person name="Zhang X."/>
            <person name="Wang S."/>
            <person name="Shao Z."/>
        </authorList>
    </citation>
    <scope>NUCLEOTIDE SEQUENCE [LARGE SCALE GENOMIC DNA]</scope>
    <source>
        <strain evidence="5 6">PTG4-2</strain>
    </source>
</reference>
<dbReference type="Pfam" id="PF12833">
    <property type="entry name" value="HTH_18"/>
    <property type="match status" value="1"/>
</dbReference>
<dbReference type="InterPro" id="IPR009057">
    <property type="entry name" value="Homeodomain-like_sf"/>
</dbReference>
<dbReference type="PANTHER" id="PTHR46796:SF6">
    <property type="entry name" value="ARAC SUBFAMILY"/>
    <property type="match status" value="1"/>
</dbReference>
<dbReference type="GO" id="GO:0003700">
    <property type="term" value="F:DNA-binding transcription factor activity"/>
    <property type="evidence" value="ECO:0007669"/>
    <property type="project" value="InterPro"/>
</dbReference>
<dbReference type="EMBL" id="QHHQ01000013">
    <property type="protein sequence ID" value="RAH96389.1"/>
    <property type="molecule type" value="Genomic_DNA"/>
</dbReference>
<keyword evidence="1" id="KW-0805">Transcription regulation</keyword>